<accession>Q39XS6</accession>
<sequence>MTDIPKSSGERFIERIMGELDPTSERFQVLETAKRFKSSWVELGDRLLAVSSRDLYKEWGYGSFEDYCTKEIRIKKETAQKLTLAYRFMEKNEPELMARREEPRPFPDYRSIDLLRQAREEKGFSDEEYADLRKSVVEQERSHPTVLKQFKEVAKTREEPVSDPSVPLKAALGAARRLDTALRGVEELPGDYREMVERLIASLEEELEGLQVVVEHRA</sequence>
<dbReference type="STRING" id="269799.Gmet_0706"/>
<reference evidence="1 2" key="2">
    <citation type="journal article" date="2009" name="BMC Microbiol.">
        <title>The genome sequence of Geobacter metallireducens: features of metabolism, physiology and regulation common and dissimilar to Geobacter sulfurreducens.</title>
        <authorList>
            <person name="Aklujkar M."/>
            <person name="Krushkal J."/>
            <person name="DiBartolo G."/>
            <person name="Lapidus A."/>
            <person name="Land M.L."/>
            <person name="Lovley D.R."/>
        </authorList>
    </citation>
    <scope>NUCLEOTIDE SEQUENCE [LARGE SCALE GENOMIC DNA]</scope>
    <source>
        <strain evidence="2">ATCC 53774 / DSM 7210 / GS-15</strain>
    </source>
</reference>
<evidence type="ECO:0008006" key="3">
    <source>
        <dbReference type="Google" id="ProtNLM"/>
    </source>
</evidence>
<evidence type="ECO:0000313" key="1">
    <source>
        <dbReference type="EMBL" id="ABB30948.1"/>
    </source>
</evidence>
<organism evidence="1 2">
    <name type="scientific">Geobacter metallireducens (strain ATCC 53774 / DSM 7210 / GS-15)</name>
    <dbReference type="NCBI Taxonomy" id="269799"/>
    <lineage>
        <taxon>Bacteria</taxon>
        <taxon>Pseudomonadati</taxon>
        <taxon>Thermodesulfobacteriota</taxon>
        <taxon>Desulfuromonadia</taxon>
        <taxon>Geobacterales</taxon>
        <taxon>Geobacteraceae</taxon>
        <taxon>Geobacter</taxon>
    </lineage>
</organism>
<dbReference type="HOGENOM" id="CLU_1265818_0_0_7"/>
<gene>
    <name evidence="1" type="ordered locus">Gmet_0706</name>
</gene>
<keyword evidence="2" id="KW-1185">Reference proteome</keyword>
<dbReference type="KEGG" id="gme:Gmet_0706"/>
<dbReference type="RefSeq" id="WP_004514098.1">
    <property type="nucleotide sequence ID" value="NC_007517.1"/>
</dbReference>
<protein>
    <recommendedName>
        <fullName evidence="3">DUF3102 domain-containing protein</fullName>
    </recommendedName>
</protein>
<evidence type="ECO:0000313" key="2">
    <source>
        <dbReference type="Proteomes" id="UP000007073"/>
    </source>
</evidence>
<dbReference type="eggNOG" id="ENOG50311G5">
    <property type="taxonomic scope" value="Bacteria"/>
</dbReference>
<dbReference type="EMBL" id="CP000148">
    <property type="protein sequence ID" value="ABB30948.1"/>
    <property type="molecule type" value="Genomic_DNA"/>
</dbReference>
<dbReference type="Proteomes" id="UP000007073">
    <property type="component" value="Chromosome"/>
</dbReference>
<dbReference type="AlphaFoldDB" id="Q39XS6"/>
<name>Q39XS6_GEOMG</name>
<proteinExistence type="predicted"/>
<reference evidence="1 2" key="1">
    <citation type="submission" date="2005-10" db="EMBL/GenBank/DDBJ databases">
        <title>Complete sequence of Geobacter metallireducens GS-15.</title>
        <authorList>
            <consortium name="US DOE Joint Genome Institute"/>
            <person name="Copeland A."/>
            <person name="Lucas S."/>
            <person name="Lapidus A."/>
            <person name="Barry K."/>
            <person name="Detter J.C."/>
            <person name="Glavina T."/>
            <person name="Hammon N."/>
            <person name="Israni S."/>
            <person name="Pitluck S."/>
            <person name="Di Bartolo G."/>
            <person name="Chain P."/>
            <person name="Schmutz J."/>
            <person name="Larimer F."/>
            <person name="Land M."/>
            <person name="Kyrpides N."/>
            <person name="Ivanova N."/>
            <person name="Richardson P."/>
        </authorList>
    </citation>
    <scope>NUCLEOTIDE SEQUENCE [LARGE SCALE GENOMIC DNA]</scope>
    <source>
        <strain evidence="2">ATCC 53774 / DSM 7210 / GS-15</strain>
    </source>
</reference>